<dbReference type="InParanoid" id="B7G043"/>
<dbReference type="PaxDb" id="2850-Phatr46118"/>
<evidence type="ECO:0000313" key="4">
    <source>
        <dbReference type="Proteomes" id="UP000000759"/>
    </source>
</evidence>
<accession>B7G043</accession>
<feature type="compositionally biased region" description="Polar residues" evidence="1">
    <location>
        <begin position="44"/>
        <end position="53"/>
    </location>
</feature>
<evidence type="ECO:0000313" key="3">
    <source>
        <dbReference type="EMBL" id="EEC47820.1"/>
    </source>
</evidence>
<dbReference type="Pfam" id="PF20710">
    <property type="entry name" value="DUF6824"/>
    <property type="match status" value="1"/>
</dbReference>
<feature type="compositionally biased region" description="Polar residues" evidence="1">
    <location>
        <begin position="1"/>
        <end position="23"/>
    </location>
</feature>
<dbReference type="Proteomes" id="UP000000759">
    <property type="component" value="Chromosome 9"/>
</dbReference>
<feature type="compositionally biased region" description="Polar residues" evidence="1">
    <location>
        <begin position="364"/>
        <end position="376"/>
    </location>
</feature>
<feature type="compositionally biased region" description="Basic and acidic residues" evidence="1">
    <location>
        <begin position="27"/>
        <end position="43"/>
    </location>
</feature>
<dbReference type="EMBL" id="CM000612">
    <property type="protein sequence ID" value="EEC47820.1"/>
    <property type="molecule type" value="Genomic_DNA"/>
</dbReference>
<reference evidence="4" key="2">
    <citation type="submission" date="2008-08" db="EMBL/GenBank/DDBJ databases">
        <authorList>
            <consortium name="Diatom Consortium"/>
            <person name="Grigoriev I."/>
            <person name="Grimwood J."/>
            <person name="Kuo A."/>
            <person name="Otillar R.P."/>
            <person name="Salamov A."/>
            <person name="Detter J.C."/>
            <person name="Lindquist E."/>
            <person name="Shapiro H."/>
            <person name="Lucas S."/>
            <person name="Glavina del Rio T."/>
            <person name="Pitluck S."/>
            <person name="Rokhsar D."/>
            <person name="Bowler C."/>
        </authorList>
    </citation>
    <scope>GENOME REANNOTATION</scope>
    <source>
        <strain evidence="4">CCAP 1055/1</strain>
    </source>
</reference>
<organism evidence="3 4">
    <name type="scientific">Phaeodactylum tricornutum (strain CCAP 1055/1)</name>
    <dbReference type="NCBI Taxonomy" id="556484"/>
    <lineage>
        <taxon>Eukaryota</taxon>
        <taxon>Sar</taxon>
        <taxon>Stramenopiles</taxon>
        <taxon>Ochrophyta</taxon>
        <taxon>Bacillariophyta</taxon>
        <taxon>Bacillariophyceae</taxon>
        <taxon>Bacillariophycidae</taxon>
        <taxon>Naviculales</taxon>
        <taxon>Phaeodactylaceae</taxon>
        <taxon>Phaeodactylum</taxon>
    </lineage>
</organism>
<feature type="compositionally biased region" description="Basic residues" evidence="1">
    <location>
        <begin position="213"/>
        <end position="222"/>
    </location>
</feature>
<feature type="region of interest" description="Disordered" evidence="1">
    <location>
        <begin position="177"/>
        <end position="314"/>
    </location>
</feature>
<feature type="region of interest" description="Disordered" evidence="1">
    <location>
        <begin position="334"/>
        <end position="429"/>
    </location>
</feature>
<sequence>MNTFARQSLDSISLSPETNSFITPPSHRRDSSWRARGESKTSKMDSSTDQAISGDQPMFNIERPHHNDVLSGRGVTTNRHEGNSNFRGLVALNKELYVTSTKRQKMQISRSIVDAVRSLNPPGRFLEKNPETRLYSDIGERKAIEKTSQALRDGASSLRKQLSEDLGDPDFLTAVFDGDSTSSFMDKTKSLKTKAMKKGHRRTKSTPDAPTVSKHKSPVRKMKLSDHPLSPNMPQRRSIPLKAPRSQPASPMDGRRRGPYAESPSPPPFPSHQEFQAFQKSNRPHGFGASSIYRSHGGQYDASYHPEPPAQWHHGPARHHGCYLSPVYIGYPPPPYQPHPSHRPTSPDSNLHIRRPPLSPGDRSWSSGTFITQGQSPRPMKRQHSPPSFTGYSGSELSVPPLERGGHKDYFRTPIQPTSSPSTELSPRARPNDFYSDLYGTHLTSTVQDFLPPPSPGRAAHTAGSFGSSTGGRGSYNAALNAGKPRNARSFQNDVFSTKSYLSEDACGTSPTVVSSDIFQGSLSGKSISQEISKKLKSETETDSFLCYPTDEDDIEGVERALSPLPYDRNDVGDWMDMSDDLLKLPIASCGPYDVNMDASVRAI</sequence>
<feature type="compositionally biased region" description="Polar residues" evidence="1">
    <location>
        <begin position="415"/>
        <end position="425"/>
    </location>
</feature>
<feature type="compositionally biased region" description="Polar residues" evidence="1">
    <location>
        <begin position="385"/>
        <end position="396"/>
    </location>
</feature>
<evidence type="ECO:0000256" key="1">
    <source>
        <dbReference type="SAM" id="MobiDB-lite"/>
    </source>
</evidence>
<name>B7G043_PHATC</name>
<keyword evidence="4" id="KW-1185">Reference proteome</keyword>
<dbReference type="KEGG" id="pti:PHATRDRAFT_46118"/>
<dbReference type="GeneID" id="7201450"/>
<dbReference type="OrthoDB" id="44294at2759"/>
<protein>
    <recommendedName>
        <fullName evidence="2">DUF6824 domain-containing protein</fullName>
    </recommendedName>
</protein>
<feature type="region of interest" description="Disordered" evidence="1">
    <location>
        <begin position="1"/>
        <end position="60"/>
    </location>
</feature>
<dbReference type="InterPro" id="IPR049227">
    <property type="entry name" value="DUF6824"/>
</dbReference>
<dbReference type="AlphaFoldDB" id="B7G043"/>
<feature type="compositionally biased region" description="Basic residues" evidence="1">
    <location>
        <begin position="190"/>
        <end position="204"/>
    </location>
</feature>
<dbReference type="HOGENOM" id="CLU_452353_0_0_1"/>
<proteinExistence type="predicted"/>
<gene>
    <name evidence="3" type="ORF">PHATRDRAFT_46118</name>
</gene>
<feature type="domain" description="DUF6824" evidence="2">
    <location>
        <begin position="68"/>
        <end position="153"/>
    </location>
</feature>
<evidence type="ECO:0000259" key="2">
    <source>
        <dbReference type="Pfam" id="PF20710"/>
    </source>
</evidence>
<dbReference type="eggNOG" id="ENOG502SSFW">
    <property type="taxonomic scope" value="Eukaryota"/>
</dbReference>
<dbReference type="RefSeq" id="XP_002180412.1">
    <property type="nucleotide sequence ID" value="XM_002180376.1"/>
</dbReference>
<reference evidence="3 4" key="1">
    <citation type="journal article" date="2008" name="Nature">
        <title>The Phaeodactylum genome reveals the evolutionary history of diatom genomes.</title>
        <authorList>
            <person name="Bowler C."/>
            <person name="Allen A.E."/>
            <person name="Badger J.H."/>
            <person name="Grimwood J."/>
            <person name="Jabbari K."/>
            <person name="Kuo A."/>
            <person name="Maheswari U."/>
            <person name="Martens C."/>
            <person name="Maumus F."/>
            <person name="Otillar R.P."/>
            <person name="Rayko E."/>
            <person name="Salamov A."/>
            <person name="Vandepoele K."/>
            <person name="Beszteri B."/>
            <person name="Gruber A."/>
            <person name="Heijde M."/>
            <person name="Katinka M."/>
            <person name="Mock T."/>
            <person name="Valentin K."/>
            <person name="Verret F."/>
            <person name="Berges J.A."/>
            <person name="Brownlee C."/>
            <person name="Cadoret J.P."/>
            <person name="Chiovitti A."/>
            <person name="Choi C.J."/>
            <person name="Coesel S."/>
            <person name="De Martino A."/>
            <person name="Detter J.C."/>
            <person name="Durkin C."/>
            <person name="Falciatore A."/>
            <person name="Fournet J."/>
            <person name="Haruta M."/>
            <person name="Huysman M.J."/>
            <person name="Jenkins B.D."/>
            <person name="Jiroutova K."/>
            <person name="Jorgensen R.E."/>
            <person name="Joubert Y."/>
            <person name="Kaplan A."/>
            <person name="Kroger N."/>
            <person name="Kroth P.G."/>
            <person name="La Roche J."/>
            <person name="Lindquist E."/>
            <person name="Lommer M."/>
            <person name="Martin-Jezequel V."/>
            <person name="Lopez P.J."/>
            <person name="Lucas S."/>
            <person name="Mangogna M."/>
            <person name="McGinnis K."/>
            <person name="Medlin L.K."/>
            <person name="Montsant A."/>
            <person name="Oudot-Le Secq M.P."/>
            <person name="Napoli C."/>
            <person name="Obornik M."/>
            <person name="Parker M.S."/>
            <person name="Petit J.L."/>
            <person name="Porcel B.M."/>
            <person name="Poulsen N."/>
            <person name="Robison M."/>
            <person name="Rychlewski L."/>
            <person name="Rynearson T.A."/>
            <person name="Schmutz J."/>
            <person name="Shapiro H."/>
            <person name="Siaut M."/>
            <person name="Stanley M."/>
            <person name="Sussman M.R."/>
            <person name="Taylor A.R."/>
            <person name="Vardi A."/>
            <person name="von Dassow P."/>
            <person name="Vyverman W."/>
            <person name="Willis A."/>
            <person name="Wyrwicz L.S."/>
            <person name="Rokhsar D.S."/>
            <person name="Weissenbach J."/>
            <person name="Armbrust E.V."/>
            <person name="Green B.R."/>
            <person name="Van de Peer Y."/>
            <person name="Grigoriev I.V."/>
        </authorList>
    </citation>
    <scope>NUCLEOTIDE SEQUENCE [LARGE SCALE GENOMIC DNA]</scope>
    <source>
        <strain evidence="3 4">CCAP 1055/1</strain>
    </source>
</reference>